<dbReference type="Proteomes" id="UP001162156">
    <property type="component" value="Unassembled WGS sequence"/>
</dbReference>
<feature type="transmembrane region" description="Helical" evidence="1">
    <location>
        <begin position="63"/>
        <end position="87"/>
    </location>
</feature>
<organism evidence="2 3">
    <name type="scientific">Rhamnusium bicolor</name>
    <dbReference type="NCBI Taxonomy" id="1586634"/>
    <lineage>
        <taxon>Eukaryota</taxon>
        <taxon>Metazoa</taxon>
        <taxon>Ecdysozoa</taxon>
        <taxon>Arthropoda</taxon>
        <taxon>Hexapoda</taxon>
        <taxon>Insecta</taxon>
        <taxon>Pterygota</taxon>
        <taxon>Neoptera</taxon>
        <taxon>Endopterygota</taxon>
        <taxon>Coleoptera</taxon>
        <taxon>Polyphaga</taxon>
        <taxon>Cucujiformia</taxon>
        <taxon>Chrysomeloidea</taxon>
        <taxon>Cerambycidae</taxon>
        <taxon>Lepturinae</taxon>
        <taxon>Rhagiini</taxon>
        <taxon>Rhamnusium</taxon>
    </lineage>
</organism>
<reference evidence="2" key="1">
    <citation type="journal article" date="2023" name="Insect Mol. Biol.">
        <title>Genome sequencing provides insights into the evolution of gene families encoding plant cell wall-degrading enzymes in longhorned beetles.</title>
        <authorList>
            <person name="Shin N.R."/>
            <person name="Okamura Y."/>
            <person name="Kirsch R."/>
            <person name="Pauchet Y."/>
        </authorList>
    </citation>
    <scope>NUCLEOTIDE SEQUENCE</scope>
    <source>
        <strain evidence="2">RBIC_L_NR</strain>
    </source>
</reference>
<feature type="transmembrane region" description="Helical" evidence="1">
    <location>
        <begin position="122"/>
        <end position="152"/>
    </location>
</feature>
<keyword evidence="1" id="KW-1133">Transmembrane helix</keyword>
<keyword evidence="1" id="KW-0472">Membrane</keyword>
<gene>
    <name evidence="2" type="ORF">NQ314_012180</name>
</gene>
<accession>A0AAV8XE82</accession>
<proteinExistence type="predicted"/>
<keyword evidence="3" id="KW-1185">Reference proteome</keyword>
<evidence type="ECO:0000313" key="2">
    <source>
        <dbReference type="EMBL" id="KAJ8936733.1"/>
    </source>
</evidence>
<comment type="caution">
    <text evidence="2">The sequence shown here is derived from an EMBL/GenBank/DDBJ whole genome shotgun (WGS) entry which is preliminary data.</text>
</comment>
<feature type="transmembrane region" description="Helical" evidence="1">
    <location>
        <begin position="93"/>
        <end position="110"/>
    </location>
</feature>
<name>A0AAV8XE82_9CUCU</name>
<feature type="transmembrane region" description="Helical" evidence="1">
    <location>
        <begin position="31"/>
        <end position="51"/>
    </location>
</feature>
<dbReference type="EMBL" id="JANEYF010003391">
    <property type="protein sequence ID" value="KAJ8936733.1"/>
    <property type="molecule type" value="Genomic_DNA"/>
</dbReference>
<keyword evidence="1" id="KW-0812">Transmembrane</keyword>
<evidence type="ECO:0000256" key="1">
    <source>
        <dbReference type="SAM" id="Phobius"/>
    </source>
</evidence>
<sequence length="190" mass="21243">MSTRYSTALSHIILAGTGIYCLVGSKNHASSFPQGSFGIITLNSLLGIWRWGNPSYGSSVVDLYNFTSILQDLLVLPCIVTTIWLTYGYTWEIAYAYTVVSILPLITYICDNSNRSNEMVDIIIGVNCISLGVLSFIHQNYFGVASSISYAFTHFIVKNDNETYFNVTSQDFYNYTMCFFAVFALKAILD</sequence>
<protein>
    <submittedName>
        <fullName evidence="2">Uncharacterized protein</fullName>
    </submittedName>
</protein>
<dbReference type="AlphaFoldDB" id="A0AAV8XE82"/>
<feature type="transmembrane region" description="Helical" evidence="1">
    <location>
        <begin position="7"/>
        <end position="25"/>
    </location>
</feature>
<feature type="transmembrane region" description="Helical" evidence="1">
    <location>
        <begin position="172"/>
        <end position="189"/>
    </location>
</feature>
<evidence type="ECO:0000313" key="3">
    <source>
        <dbReference type="Proteomes" id="UP001162156"/>
    </source>
</evidence>